<dbReference type="VEuPathDB" id="FungiDB:GGTG_02472"/>
<evidence type="ECO:0000313" key="4">
    <source>
        <dbReference type="Proteomes" id="UP000006039"/>
    </source>
</evidence>
<feature type="domain" description="2EXR" evidence="1">
    <location>
        <begin position="14"/>
        <end position="109"/>
    </location>
</feature>
<name>J3NMG8_GAET3</name>
<dbReference type="EMBL" id="GL385395">
    <property type="protein sequence ID" value="EJT82499.1"/>
    <property type="molecule type" value="Genomic_DNA"/>
</dbReference>
<dbReference type="InterPro" id="IPR045518">
    <property type="entry name" value="2EXR"/>
</dbReference>
<dbReference type="STRING" id="644352.J3NMG8"/>
<evidence type="ECO:0000259" key="1">
    <source>
        <dbReference type="Pfam" id="PF20150"/>
    </source>
</evidence>
<evidence type="ECO:0000313" key="2">
    <source>
        <dbReference type="EMBL" id="EJT82499.1"/>
    </source>
</evidence>
<proteinExistence type="predicted"/>
<gene>
    <name evidence="3" type="primary">20342930</name>
    <name evidence="2" type="ORF">GGTG_02472</name>
</gene>
<dbReference type="AlphaFoldDB" id="J3NMG8"/>
<evidence type="ECO:0000313" key="3">
    <source>
        <dbReference type="EnsemblFungi" id="EJT82499"/>
    </source>
</evidence>
<reference evidence="4" key="1">
    <citation type="submission" date="2010-07" db="EMBL/GenBank/DDBJ databases">
        <title>The genome sequence of Gaeumannomyces graminis var. tritici strain R3-111a-1.</title>
        <authorList>
            <consortium name="The Broad Institute Genome Sequencing Platform"/>
            <person name="Ma L.-J."/>
            <person name="Dead R."/>
            <person name="Young S."/>
            <person name="Zeng Q."/>
            <person name="Koehrsen M."/>
            <person name="Alvarado L."/>
            <person name="Berlin A."/>
            <person name="Chapman S.B."/>
            <person name="Chen Z."/>
            <person name="Freedman E."/>
            <person name="Gellesch M."/>
            <person name="Goldberg J."/>
            <person name="Griggs A."/>
            <person name="Gujja S."/>
            <person name="Heilman E.R."/>
            <person name="Heiman D."/>
            <person name="Hepburn T."/>
            <person name="Howarth C."/>
            <person name="Jen D."/>
            <person name="Larson L."/>
            <person name="Mehta T."/>
            <person name="Neiman D."/>
            <person name="Pearson M."/>
            <person name="Roberts A."/>
            <person name="Saif S."/>
            <person name="Shea T."/>
            <person name="Shenoy N."/>
            <person name="Sisk P."/>
            <person name="Stolte C."/>
            <person name="Sykes S."/>
            <person name="Walk T."/>
            <person name="White J."/>
            <person name="Yandava C."/>
            <person name="Haas B."/>
            <person name="Nusbaum C."/>
            <person name="Birren B."/>
        </authorList>
    </citation>
    <scope>NUCLEOTIDE SEQUENCE [LARGE SCALE GENOMIC DNA]</scope>
    <source>
        <strain evidence="4">R3-111a-1</strain>
    </source>
</reference>
<dbReference type="Pfam" id="PF20150">
    <property type="entry name" value="2EXR"/>
    <property type="match status" value="1"/>
</dbReference>
<dbReference type="Proteomes" id="UP000006039">
    <property type="component" value="Unassembled WGS sequence"/>
</dbReference>
<protein>
    <recommendedName>
        <fullName evidence="1">2EXR domain-containing protein</fullName>
    </recommendedName>
</protein>
<dbReference type="OrthoDB" id="3501032at2759"/>
<reference evidence="2" key="2">
    <citation type="submission" date="2010-07" db="EMBL/GenBank/DDBJ databases">
        <authorList>
            <consortium name="The Broad Institute Genome Sequencing Platform"/>
            <consortium name="Broad Institute Genome Sequencing Center for Infectious Disease"/>
            <person name="Ma L.-J."/>
            <person name="Dead R."/>
            <person name="Young S."/>
            <person name="Zeng Q."/>
            <person name="Koehrsen M."/>
            <person name="Alvarado L."/>
            <person name="Berlin A."/>
            <person name="Chapman S.B."/>
            <person name="Chen Z."/>
            <person name="Freedman E."/>
            <person name="Gellesch M."/>
            <person name="Goldberg J."/>
            <person name="Griggs A."/>
            <person name="Gujja S."/>
            <person name="Heilman E.R."/>
            <person name="Heiman D."/>
            <person name="Hepburn T."/>
            <person name="Howarth C."/>
            <person name="Jen D."/>
            <person name="Larson L."/>
            <person name="Mehta T."/>
            <person name="Neiman D."/>
            <person name="Pearson M."/>
            <person name="Roberts A."/>
            <person name="Saif S."/>
            <person name="Shea T."/>
            <person name="Shenoy N."/>
            <person name="Sisk P."/>
            <person name="Stolte C."/>
            <person name="Sykes S."/>
            <person name="Walk T."/>
            <person name="White J."/>
            <person name="Yandava C."/>
            <person name="Haas B."/>
            <person name="Nusbaum C."/>
            <person name="Birren B."/>
        </authorList>
    </citation>
    <scope>NUCLEOTIDE SEQUENCE</scope>
    <source>
        <strain evidence="2">R3-111a-1</strain>
    </source>
</reference>
<dbReference type="RefSeq" id="XP_009218508.1">
    <property type="nucleotide sequence ID" value="XM_009220244.1"/>
</dbReference>
<sequence>MSESHSSCDAPAFLPTDLRCRVLHYFLATVVEPRVLDFQFRLQLADLEDCRWKVLPGRYLAARVRSANATLATNHECRQLALKAFPDTLTIKGETVNGLVRFDRTRDVVAARILAISSHLWTSCTPEDMRRFGPFLVRNAEYIIPGFSDHVERLAVDHIDLDRAGYIWSMDGDNDRKALKDIHWCGYADAVKAFETVGSARVAYGRTRQLSIATVWPDPDGHPDFARARVKPPMTPLTRMLEIYDEHKGVEEDLWDMFAGVELYPMIQFDGKSSQRVLERLRNAPCCEDLPDEEAPGLSEPSCVATVDCDDPEGCLGHSAESDLGDTGE</sequence>
<reference evidence="3" key="4">
    <citation type="journal article" date="2015" name="G3 (Bethesda)">
        <title>Genome sequences of three phytopathogenic species of the Magnaporthaceae family of fungi.</title>
        <authorList>
            <person name="Okagaki L.H."/>
            <person name="Nunes C.C."/>
            <person name="Sailsbery J."/>
            <person name="Clay B."/>
            <person name="Brown D."/>
            <person name="John T."/>
            <person name="Oh Y."/>
            <person name="Young N."/>
            <person name="Fitzgerald M."/>
            <person name="Haas B.J."/>
            <person name="Zeng Q."/>
            <person name="Young S."/>
            <person name="Adiconis X."/>
            <person name="Fan L."/>
            <person name="Levin J.Z."/>
            <person name="Mitchell T.K."/>
            <person name="Okubara P.A."/>
            <person name="Farman M.L."/>
            <person name="Kohn L.M."/>
            <person name="Birren B."/>
            <person name="Ma L.-J."/>
            <person name="Dean R.A."/>
        </authorList>
    </citation>
    <scope>NUCLEOTIDE SEQUENCE</scope>
    <source>
        <strain evidence="3">R3-111a-1</strain>
    </source>
</reference>
<accession>J3NMG8</accession>
<dbReference type="eggNOG" id="ENOG502RMJE">
    <property type="taxonomic scope" value="Eukaryota"/>
</dbReference>
<reference evidence="3" key="5">
    <citation type="submission" date="2018-04" db="UniProtKB">
        <authorList>
            <consortium name="EnsemblFungi"/>
        </authorList>
    </citation>
    <scope>IDENTIFICATION</scope>
    <source>
        <strain evidence="3">R3-111a-1</strain>
    </source>
</reference>
<keyword evidence="4" id="KW-1185">Reference proteome</keyword>
<dbReference type="HOGENOM" id="CLU_844795_0_0_1"/>
<reference evidence="2" key="3">
    <citation type="submission" date="2010-09" db="EMBL/GenBank/DDBJ databases">
        <title>Annotation of Gaeumannomyces graminis var. tritici R3-111a-1.</title>
        <authorList>
            <consortium name="The Broad Institute Genome Sequencing Platform"/>
            <person name="Ma L.-J."/>
            <person name="Dead R."/>
            <person name="Young S.K."/>
            <person name="Zeng Q."/>
            <person name="Gargeya S."/>
            <person name="Fitzgerald M."/>
            <person name="Haas B."/>
            <person name="Abouelleil A."/>
            <person name="Alvarado L."/>
            <person name="Arachchi H.M."/>
            <person name="Berlin A."/>
            <person name="Brown A."/>
            <person name="Chapman S.B."/>
            <person name="Chen Z."/>
            <person name="Dunbar C."/>
            <person name="Freedman E."/>
            <person name="Gearin G."/>
            <person name="Gellesch M."/>
            <person name="Goldberg J."/>
            <person name="Griggs A."/>
            <person name="Gujja S."/>
            <person name="Heiman D."/>
            <person name="Howarth C."/>
            <person name="Larson L."/>
            <person name="Lui A."/>
            <person name="MacDonald P.J.P."/>
            <person name="Mehta T."/>
            <person name="Montmayeur A."/>
            <person name="Murphy C."/>
            <person name="Neiman D."/>
            <person name="Pearson M."/>
            <person name="Priest M."/>
            <person name="Roberts A."/>
            <person name="Saif S."/>
            <person name="Shea T."/>
            <person name="Shenoy N."/>
            <person name="Sisk P."/>
            <person name="Stolte C."/>
            <person name="Sykes S."/>
            <person name="Yandava C."/>
            <person name="Wortman J."/>
            <person name="Nusbaum C."/>
            <person name="Birren B."/>
        </authorList>
    </citation>
    <scope>NUCLEOTIDE SEQUENCE</scope>
    <source>
        <strain evidence="2">R3-111a-1</strain>
    </source>
</reference>
<organism evidence="2">
    <name type="scientific">Gaeumannomyces tritici (strain R3-111a-1)</name>
    <name type="common">Wheat and barley take-all root rot fungus</name>
    <name type="synonym">Gaeumannomyces graminis var. tritici</name>
    <dbReference type="NCBI Taxonomy" id="644352"/>
    <lineage>
        <taxon>Eukaryota</taxon>
        <taxon>Fungi</taxon>
        <taxon>Dikarya</taxon>
        <taxon>Ascomycota</taxon>
        <taxon>Pezizomycotina</taxon>
        <taxon>Sordariomycetes</taxon>
        <taxon>Sordariomycetidae</taxon>
        <taxon>Magnaporthales</taxon>
        <taxon>Magnaporthaceae</taxon>
        <taxon>Gaeumannomyces</taxon>
    </lineage>
</organism>
<dbReference type="EnsemblFungi" id="EJT82499">
    <property type="protein sequence ID" value="EJT82499"/>
    <property type="gene ID" value="GGTG_02472"/>
</dbReference>
<dbReference type="GeneID" id="20342930"/>